<dbReference type="WBParaSite" id="Csp11.Scaffold555.g3744.t2">
    <property type="protein sequence ID" value="Csp11.Scaffold555.g3744.t2"/>
    <property type="gene ID" value="Csp11.Scaffold555.g3744"/>
</dbReference>
<feature type="region of interest" description="Disordered" evidence="1">
    <location>
        <begin position="299"/>
        <end position="352"/>
    </location>
</feature>
<dbReference type="eggNOG" id="ENOG502R0TI">
    <property type="taxonomic scope" value="Eukaryota"/>
</dbReference>
<dbReference type="AlphaFoldDB" id="A0A1I7T9H3"/>
<accession>A0A1I7T9H3</accession>
<reference evidence="3" key="1">
    <citation type="submission" date="2016-11" db="UniProtKB">
        <authorList>
            <consortium name="WormBaseParasite"/>
        </authorList>
    </citation>
    <scope>IDENTIFICATION</scope>
</reference>
<keyword evidence="2" id="KW-1185">Reference proteome</keyword>
<name>A0A1I7T9H3_9PELO</name>
<feature type="compositionally biased region" description="Polar residues" evidence="1">
    <location>
        <begin position="302"/>
        <end position="352"/>
    </location>
</feature>
<dbReference type="Proteomes" id="UP000095282">
    <property type="component" value="Unplaced"/>
</dbReference>
<sequence length="498" mass="56754">MRNQLLMNFTTTLRNFEARAFFIVNPHVLFLRILLELLHEMTDLQVFDMNPSLNFPIPEKSIYQMGFNSSATQPPVSSYVPEANPLTNHLQILDLLNPQNPSGSEDKKRQFFSNLMTPHYEKQLEIEKKINDLSDVVNQFIRSQHDVNKLIIERCMGPNFQQQKCPSPTANEMLSETNQMDVHEQPQNEAVQDESENKNEERIETIATQQTINNPMPLYPIPISHDAPIHSPIRNRSISPEKMETGEMSVRDFLKNTMTVQKADGKILEEELERERHEAAQAIRYNKFRVRNRPKKYKRSAVTFSSSVDTSINQSQQGASPPERPNSSNLSTVGNSTEPSQLMDQLEQSQNNSIETEENIFQPIVVPCVQRAPEIDLSLMPPVFPTTSSYVLNSAALDPSSHTTQNSLSALTDPKFHTDPNNIWKAVDGVTQLLVDAPSLLESDLRSFADHSHHSSFLPFVGNHEPLHRSAFVPAQYHKDRRMHQHMDSNLTDSLRTL</sequence>
<proteinExistence type="predicted"/>
<evidence type="ECO:0000256" key="1">
    <source>
        <dbReference type="SAM" id="MobiDB-lite"/>
    </source>
</evidence>
<evidence type="ECO:0000313" key="2">
    <source>
        <dbReference type="Proteomes" id="UP000095282"/>
    </source>
</evidence>
<evidence type="ECO:0000313" key="3">
    <source>
        <dbReference type="WBParaSite" id="Csp11.Scaffold555.g3744.t2"/>
    </source>
</evidence>
<protein>
    <submittedName>
        <fullName evidence="3">Uncharacterized protein</fullName>
    </submittedName>
</protein>
<organism evidence="2 3">
    <name type="scientific">Caenorhabditis tropicalis</name>
    <dbReference type="NCBI Taxonomy" id="1561998"/>
    <lineage>
        <taxon>Eukaryota</taxon>
        <taxon>Metazoa</taxon>
        <taxon>Ecdysozoa</taxon>
        <taxon>Nematoda</taxon>
        <taxon>Chromadorea</taxon>
        <taxon>Rhabditida</taxon>
        <taxon>Rhabditina</taxon>
        <taxon>Rhabditomorpha</taxon>
        <taxon>Rhabditoidea</taxon>
        <taxon>Rhabditidae</taxon>
        <taxon>Peloderinae</taxon>
        <taxon>Caenorhabditis</taxon>
    </lineage>
</organism>